<evidence type="ECO:0000256" key="3">
    <source>
        <dbReference type="SAM" id="Phobius"/>
    </source>
</evidence>
<keyword evidence="3" id="KW-0812">Transmembrane</keyword>
<gene>
    <name evidence="5" type="ORF">NYR54_09280</name>
</gene>
<protein>
    <submittedName>
        <fullName evidence="5">NAD(P)H-dependent oxidoreductase</fullName>
    </submittedName>
</protein>
<dbReference type="InterPro" id="IPR029039">
    <property type="entry name" value="Flavoprotein-like_sf"/>
</dbReference>
<comment type="caution">
    <text evidence="5">The sequence shown here is derived from an EMBL/GenBank/DDBJ whole genome shotgun (WGS) entry which is preliminary data.</text>
</comment>
<dbReference type="GO" id="GO:0005829">
    <property type="term" value="C:cytosol"/>
    <property type="evidence" value="ECO:0007669"/>
    <property type="project" value="TreeGrafter"/>
</dbReference>
<evidence type="ECO:0000313" key="6">
    <source>
        <dbReference type="Proteomes" id="UP001149009"/>
    </source>
</evidence>
<dbReference type="Pfam" id="PF02525">
    <property type="entry name" value="Flavodoxin_2"/>
    <property type="match status" value="1"/>
</dbReference>
<proteinExistence type="inferred from homology"/>
<keyword evidence="3" id="KW-0472">Membrane</keyword>
<dbReference type="InterPro" id="IPR003680">
    <property type="entry name" value="Flavodoxin_fold"/>
</dbReference>
<dbReference type="GO" id="GO:0003955">
    <property type="term" value="F:NAD(P)H dehydrogenase (quinone) activity"/>
    <property type="evidence" value="ECO:0007669"/>
    <property type="project" value="TreeGrafter"/>
</dbReference>
<reference evidence="5" key="1">
    <citation type="submission" date="2022-08" db="EMBL/GenBank/DDBJ databases">
        <title>Chelativorans sichuanense sp. nov., a paraffin oil-degrading bacterium isolated from a mixture of oil-based drill cuttings and paddy soil.</title>
        <authorList>
            <person name="Yu J."/>
            <person name="Liu H."/>
            <person name="Chen Q."/>
        </authorList>
    </citation>
    <scope>NUCLEOTIDE SEQUENCE</scope>
    <source>
        <strain evidence="5">SCAU 2101</strain>
    </source>
</reference>
<organism evidence="5 6">
    <name type="scientific">Chelativorans petroleitrophicus</name>
    <dbReference type="NCBI Taxonomy" id="2975484"/>
    <lineage>
        <taxon>Bacteria</taxon>
        <taxon>Pseudomonadati</taxon>
        <taxon>Pseudomonadota</taxon>
        <taxon>Alphaproteobacteria</taxon>
        <taxon>Hyphomicrobiales</taxon>
        <taxon>Phyllobacteriaceae</taxon>
        <taxon>Chelativorans</taxon>
    </lineage>
</organism>
<evidence type="ECO:0000259" key="4">
    <source>
        <dbReference type="Pfam" id="PF02525"/>
    </source>
</evidence>
<dbReference type="InterPro" id="IPR051545">
    <property type="entry name" value="NAD(P)H_dehydrogenase_qn"/>
</dbReference>
<name>A0A9X2X970_9HYPH</name>
<keyword evidence="2" id="KW-0560">Oxidoreductase</keyword>
<evidence type="ECO:0000256" key="2">
    <source>
        <dbReference type="ARBA" id="ARBA00023002"/>
    </source>
</evidence>
<evidence type="ECO:0000313" key="5">
    <source>
        <dbReference type="EMBL" id="MCT8990481.1"/>
    </source>
</evidence>
<keyword evidence="6" id="KW-1185">Reference proteome</keyword>
<dbReference type="RefSeq" id="WP_261515357.1">
    <property type="nucleotide sequence ID" value="NZ_JAODNV010000009.1"/>
</dbReference>
<feature type="transmembrane region" description="Helical" evidence="3">
    <location>
        <begin position="79"/>
        <end position="98"/>
    </location>
</feature>
<feature type="transmembrane region" description="Helical" evidence="3">
    <location>
        <begin position="124"/>
        <end position="142"/>
    </location>
</feature>
<dbReference type="EMBL" id="JAODNV010000009">
    <property type="protein sequence ID" value="MCT8990481.1"/>
    <property type="molecule type" value="Genomic_DNA"/>
</dbReference>
<dbReference type="SUPFAM" id="SSF52218">
    <property type="entry name" value="Flavoproteins"/>
    <property type="match status" value="1"/>
</dbReference>
<accession>A0A9X2X970</accession>
<dbReference type="PANTHER" id="PTHR10204:SF34">
    <property type="entry name" value="NAD(P)H DEHYDROGENASE [QUINONE] 1 ISOFORM 1"/>
    <property type="match status" value="1"/>
</dbReference>
<dbReference type="PANTHER" id="PTHR10204">
    <property type="entry name" value="NAD P H OXIDOREDUCTASE-RELATED"/>
    <property type="match status" value="1"/>
</dbReference>
<keyword evidence="3" id="KW-1133">Transmembrane helix</keyword>
<feature type="domain" description="Flavodoxin-like fold" evidence="4">
    <location>
        <begin position="4"/>
        <end position="181"/>
    </location>
</feature>
<dbReference type="Gene3D" id="3.40.50.360">
    <property type="match status" value="1"/>
</dbReference>
<dbReference type="Proteomes" id="UP001149009">
    <property type="component" value="Unassembled WGS sequence"/>
</dbReference>
<evidence type="ECO:0000256" key="1">
    <source>
        <dbReference type="ARBA" id="ARBA00006252"/>
    </source>
</evidence>
<comment type="similarity">
    <text evidence="1">Belongs to the NAD(P)H dehydrogenase (quinone) family.</text>
</comment>
<dbReference type="AlphaFoldDB" id="A0A9X2X970"/>
<sequence>MTRRIVIIQGHPDPDPSRYCRALAEAYAQGAKAAGHEVTMIDLAALDFPLLRKQEDFLHGSMPRELEPAKEAILRAEHLVFVFPLWLGTMPALLKGFLEQVMRPGVAFAYGKSGFPETLLKGRSARIIVTMGMPAFFYRWWFLGHGLRGMRRNILKFVGLGPVRETLFGMIEAVGDEKRRKWLDQMRRLGGRAT</sequence>